<reference evidence="3" key="1">
    <citation type="journal article" date="2016" name="Nature">
        <title>Redefining the invertebrate RNA virosphere.</title>
        <authorList>
            <person name="Shi M."/>
            <person name="Lin X.D."/>
            <person name="Tian J.H."/>
            <person name="Chen L.J."/>
            <person name="Chen X."/>
            <person name="Li C.X."/>
            <person name="Qin X.C."/>
            <person name="Li J."/>
            <person name="Cao J.P."/>
            <person name="Eden J.S."/>
            <person name="Buchmann J."/>
            <person name="Wang W."/>
            <person name="Xu J."/>
            <person name="Holmes E.C."/>
            <person name="Zhang Y.Z."/>
        </authorList>
    </citation>
    <scope>NUCLEOTIDE SEQUENCE</scope>
    <source>
        <strain evidence="3">WLJQ101898</strain>
    </source>
</reference>
<sequence>MGLSFPRNRNRTDWYETAGEWTYTSQVWNFNGSYLIISNTSDKIDSSIDDFFRTHEDCDDSVHTLPYADSSLDLVLKKVTKAGTFNGRYYTDDRIRYKKFHECVNFKWFPLSSYTYCPSPLSYDWAYWATKAQANANPSRPTVDLPLFLYEMREIPRMLLQLGNVLKLYEKHKDREKVYQLTKELGYGNSFAKVNLALQLGWKPLVSDLISLVGLTKSIQNRVRYLEDTMQGKKIRRSLGSTSDAGAVGSPTSQLGITYQVRRETTRTVWYVSKMVYISPNAFPQLSRNKDAERASLGLSRGVSPSTIWNAIPFSWLIDYFLNVGDFIEASDGRLRYRLQNLNLMQEIVQEEFTQTVDVLDERMSFSGMRRKTHQKGRYVIASPVPMIAFKPFLTGRQMSIIGSLALTGASSAYHLS</sequence>
<dbReference type="GO" id="GO:0039666">
    <property type="term" value="P:virion attachment to host cell pilus"/>
    <property type="evidence" value="ECO:0007669"/>
    <property type="project" value="UniProtKB-KW"/>
</dbReference>
<dbReference type="Pfam" id="PF03863">
    <property type="entry name" value="Phage_mat-A"/>
    <property type="match status" value="1"/>
</dbReference>
<evidence type="ECO:0008006" key="4">
    <source>
        <dbReference type="Google" id="ProtNLM"/>
    </source>
</evidence>
<evidence type="ECO:0000256" key="2">
    <source>
        <dbReference type="ARBA" id="ARBA00035110"/>
    </source>
</evidence>
<accession>A0A1L3KIY6</accession>
<dbReference type="InterPro" id="IPR005563">
    <property type="entry name" value="A_protein"/>
</dbReference>
<name>A0A1L3KIY6_9VIRU</name>
<comment type="similarity">
    <text evidence="2">Belongs to the Leviviricetes maturation protein family.</text>
</comment>
<protein>
    <recommendedName>
        <fullName evidence="4">Maturation protein</fullName>
    </recommendedName>
</protein>
<organism evidence="3">
    <name type="scientific">Wenling levi-like virus 1</name>
    <dbReference type="NCBI Taxonomy" id="1923497"/>
    <lineage>
        <taxon>Viruses</taxon>
        <taxon>Riboviria</taxon>
    </lineage>
</organism>
<keyword evidence="1" id="KW-0946">Virion</keyword>
<keyword evidence="1" id="KW-1160">Virus entry into host cell</keyword>
<evidence type="ECO:0000256" key="1">
    <source>
        <dbReference type="ARBA" id="ARBA00023104"/>
    </source>
</evidence>
<keyword evidence="1" id="KW-1175">Viral attachment to host cell pilus</keyword>
<keyword evidence="1" id="KW-1161">Viral attachment to host cell</keyword>
<keyword evidence="1" id="KW-0945">Host-virus interaction</keyword>
<proteinExistence type="inferred from homology"/>
<dbReference type="EMBL" id="KX883606">
    <property type="protein sequence ID" value="APG77265.1"/>
    <property type="molecule type" value="Genomic_RNA"/>
</dbReference>
<evidence type="ECO:0000313" key="3">
    <source>
        <dbReference type="EMBL" id="APG77265.1"/>
    </source>
</evidence>